<dbReference type="CDD" id="cd03794">
    <property type="entry name" value="GT4_WbuB-like"/>
    <property type="match status" value="1"/>
</dbReference>
<feature type="domain" description="Glycosyltransferase subfamily 4-like N-terminal" evidence="3">
    <location>
        <begin position="15"/>
        <end position="191"/>
    </location>
</feature>
<organism evidence="4 5">
    <name type="scientific">Marinobacter orientalis</name>
    <dbReference type="NCBI Taxonomy" id="1928859"/>
    <lineage>
        <taxon>Bacteria</taxon>
        <taxon>Pseudomonadati</taxon>
        <taxon>Pseudomonadota</taxon>
        <taxon>Gammaproteobacteria</taxon>
        <taxon>Pseudomonadales</taxon>
        <taxon>Marinobacteraceae</taxon>
        <taxon>Marinobacter</taxon>
    </lineage>
</organism>
<dbReference type="InterPro" id="IPR028098">
    <property type="entry name" value="Glyco_trans_4-like_N"/>
</dbReference>
<dbReference type="GO" id="GO:0016757">
    <property type="term" value="F:glycosyltransferase activity"/>
    <property type="evidence" value="ECO:0007669"/>
    <property type="project" value="UniProtKB-KW"/>
</dbReference>
<dbReference type="EMBL" id="JABCKY010000002">
    <property type="protein sequence ID" value="NMT63800.1"/>
    <property type="molecule type" value="Genomic_DNA"/>
</dbReference>
<keyword evidence="5" id="KW-1185">Reference proteome</keyword>
<dbReference type="Pfam" id="PF13579">
    <property type="entry name" value="Glyco_trans_4_4"/>
    <property type="match status" value="1"/>
</dbReference>
<gene>
    <name evidence="4" type="ORF">HIU99_09320</name>
</gene>
<reference evidence="4 5" key="1">
    <citation type="submission" date="2020-04" db="EMBL/GenBank/DDBJ databases">
        <title>Marinobacter oceani sp. nov., isolated from marine solar saltern.</title>
        <authorList>
            <person name="Chen X.-Y."/>
        </authorList>
    </citation>
    <scope>NUCLEOTIDE SEQUENCE [LARGE SCALE GENOMIC DNA]</scope>
    <source>
        <strain evidence="4 5">W62</strain>
    </source>
</reference>
<proteinExistence type="predicted"/>
<evidence type="ECO:0000313" key="4">
    <source>
        <dbReference type="EMBL" id="NMT63800.1"/>
    </source>
</evidence>
<comment type="caution">
    <text evidence="4">The sequence shown here is derived from an EMBL/GenBank/DDBJ whole genome shotgun (WGS) entry which is preliminary data.</text>
</comment>
<keyword evidence="2 4" id="KW-0808">Transferase</keyword>
<dbReference type="AlphaFoldDB" id="A0A7Y0RCP9"/>
<dbReference type="Gene3D" id="3.40.50.2000">
    <property type="entry name" value="Glycogen Phosphorylase B"/>
    <property type="match status" value="2"/>
</dbReference>
<dbReference type="SUPFAM" id="SSF53756">
    <property type="entry name" value="UDP-Glycosyltransferase/glycogen phosphorylase"/>
    <property type="match status" value="1"/>
</dbReference>
<keyword evidence="1" id="KW-0328">Glycosyltransferase</keyword>
<evidence type="ECO:0000259" key="3">
    <source>
        <dbReference type="Pfam" id="PF13579"/>
    </source>
</evidence>
<dbReference type="PANTHER" id="PTHR12526:SF629">
    <property type="entry name" value="TEICHURONIC ACID BIOSYNTHESIS GLYCOSYLTRANSFERASE TUAH-RELATED"/>
    <property type="match status" value="1"/>
</dbReference>
<evidence type="ECO:0000256" key="1">
    <source>
        <dbReference type="ARBA" id="ARBA00022676"/>
    </source>
</evidence>
<evidence type="ECO:0000313" key="5">
    <source>
        <dbReference type="Proteomes" id="UP000567186"/>
    </source>
</evidence>
<accession>A0A7Y0RCP9</accession>
<evidence type="ECO:0000256" key="2">
    <source>
        <dbReference type="ARBA" id="ARBA00022679"/>
    </source>
</evidence>
<sequence>MEIFILYKEDYPWDVRVEKLAKSLNETNNTVTIIARNLDQKPTNESTPEFQIRRVPRTQRLPGTLQKMANMPLWFNPLWIFTILKAIQGVSKPVIIVRDLPLVRAATFIARFRSAKVVFDMAEVYPEMYRSSAQFSKRSWLDNIVKNPSIAERYEKTVLPKVDHIIVMIEESRDRLVALGVPEEKVTIVSNTPPIDKYSGHRHKHTDEVLRIVYVGFLTELRGLDLLVEAVGRYIEKGNPKNTIQVDIVGKGASKEKLINLVRRLNIEESVRIHGWLSQEEVDQLMANANIGALTYRVCGHWNHTIPNKIFDYMLAGLPVLATKVLPIERVIEEAHCGVICRDLDPADIAEKLEYLKSPDVRQELGENGYRAVLEKYNWDNDRDRLNEVIDILN</sequence>
<dbReference type="PANTHER" id="PTHR12526">
    <property type="entry name" value="GLYCOSYLTRANSFERASE"/>
    <property type="match status" value="1"/>
</dbReference>
<dbReference type="RefSeq" id="WP_135954975.1">
    <property type="nucleotide sequence ID" value="NZ_JABCKY010000002.1"/>
</dbReference>
<dbReference type="Pfam" id="PF13692">
    <property type="entry name" value="Glyco_trans_1_4"/>
    <property type="match status" value="1"/>
</dbReference>
<dbReference type="Proteomes" id="UP000567186">
    <property type="component" value="Unassembled WGS sequence"/>
</dbReference>
<protein>
    <submittedName>
        <fullName evidence="4">Glycosyltransferase family 4 protein</fullName>
    </submittedName>
</protein>
<name>A0A7Y0RCP9_9GAMM</name>
<dbReference type="OrthoDB" id="9815351at2"/>